<dbReference type="PANTHER" id="PTHR35342">
    <property type="entry name" value="TRICARBOXYLIC TRANSPORT PROTEIN"/>
    <property type="match status" value="1"/>
</dbReference>
<sequence>MVAQAFINVFNPYCLFLIWFGTMIGIIFGSIPGLSATMAVVLFLPLTFGMEATNGIALLVGLYMGGISGGLISAILLKIPGTPSSISTVFDGGPMAERGDAGRALGVGILYSFIGSIIGIVALAFISPFLAKVCLLFSAADYFSVAVFSLTIIASLSGKDMLNGLIAGLVGISLKMVGMAPIDAQTRFTFGNYQLLSGFDITVLLIGVFAVTDIILTGFDRKHLSDRFQKKGYNLKGYGVTMKEFIEQLPNALISSVIGIAIGILPGIGGSTAGLLSYTMVRNTSKYPEKFGTGIIDGVIASEAANNAVIGGSLVPLLCMGIPGNTVAAVFLGGLQVHAISPGPLIFDKSGQYVYGIYFALIVSSVFMLIFERLGLPIFVKLLDIPKHILLPIIMVMCCVGGYSAGSRVFDVQCILFFGLLGLLFKKLKVPSTPLIIGFILGSMLEENLRQALQASHGSWMIFQQRPISAAFLIVGVVSVTWTVRKNLQEKKAAAAKGEEVDTSEEEG</sequence>
<dbReference type="PANTHER" id="PTHR35342:SF5">
    <property type="entry name" value="TRICARBOXYLIC TRANSPORT PROTEIN"/>
    <property type="match status" value="1"/>
</dbReference>
<feature type="transmembrane region" description="Helical" evidence="1">
    <location>
        <begin position="56"/>
        <end position="77"/>
    </location>
</feature>
<keyword evidence="1" id="KW-1133">Transmembrane helix</keyword>
<gene>
    <name evidence="3" type="ORF">SAMN04487771_10456</name>
</gene>
<dbReference type="Proteomes" id="UP000199820">
    <property type="component" value="Unassembled WGS sequence"/>
</dbReference>
<feature type="transmembrane region" description="Helical" evidence="1">
    <location>
        <begin position="133"/>
        <end position="156"/>
    </location>
</feature>
<feature type="transmembrane region" description="Helical" evidence="1">
    <location>
        <begin position="353"/>
        <end position="371"/>
    </location>
</feature>
<dbReference type="EMBL" id="FOIL01000045">
    <property type="protein sequence ID" value="SET79552.1"/>
    <property type="molecule type" value="Genomic_DNA"/>
</dbReference>
<dbReference type="STRING" id="1526.SAMN02910262_02568"/>
<dbReference type="eggNOG" id="COG3333">
    <property type="taxonomic scope" value="Bacteria"/>
</dbReference>
<feature type="transmembrane region" description="Helical" evidence="1">
    <location>
        <begin position="252"/>
        <end position="276"/>
    </location>
</feature>
<evidence type="ECO:0000259" key="2">
    <source>
        <dbReference type="Pfam" id="PF01970"/>
    </source>
</evidence>
<evidence type="ECO:0000313" key="4">
    <source>
        <dbReference type="Proteomes" id="UP000199820"/>
    </source>
</evidence>
<reference evidence="3 4" key="1">
    <citation type="submission" date="2016-10" db="EMBL/GenBank/DDBJ databases">
        <authorList>
            <person name="de Groot N.N."/>
        </authorList>
    </citation>
    <scope>NUCLEOTIDE SEQUENCE [LARGE SCALE GENOMIC DNA]</scope>
    <source>
        <strain evidence="3 4">KH1P1</strain>
    </source>
</reference>
<feature type="transmembrane region" description="Helical" evidence="1">
    <location>
        <begin position="194"/>
        <end position="219"/>
    </location>
</feature>
<evidence type="ECO:0000313" key="3">
    <source>
        <dbReference type="EMBL" id="SET79552.1"/>
    </source>
</evidence>
<dbReference type="Pfam" id="PF01970">
    <property type="entry name" value="TctA"/>
    <property type="match status" value="1"/>
</dbReference>
<protein>
    <submittedName>
        <fullName evidence="3">Putative tricarboxylic transport membrane protein</fullName>
    </submittedName>
</protein>
<keyword evidence="4" id="KW-1185">Reference proteome</keyword>
<keyword evidence="1" id="KW-0472">Membrane</keyword>
<proteinExistence type="predicted"/>
<name>A0A1I0H769_9FIRM</name>
<feature type="transmembrane region" description="Helical" evidence="1">
    <location>
        <begin position="104"/>
        <end position="126"/>
    </location>
</feature>
<feature type="transmembrane region" description="Helical" evidence="1">
    <location>
        <begin position="465"/>
        <end position="484"/>
    </location>
</feature>
<feature type="transmembrane region" description="Helical" evidence="1">
    <location>
        <begin position="391"/>
        <end position="421"/>
    </location>
</feature>
<dbReference type="OrthoDB" id="9781349at2"/>
<dbReference type="InterPro" id="IPR002823">
    <property type="entry name" value="DUF112_TM"/>
</dbReference>
<dbReference type="RefSeq" id="WP_074650120.1">
    <property type="nucleotide sequence ID" value="NZ_FOIL01000045.1"/>
</dbReference>
<keyword evidence="1" id="KW-0812">Transmembrane</keyword>
<feature type="transmembrane region" description="Helical" evidence="1">
    <location>
        <begin position="162"/>
        <end position="182"/>
    </location>
</feature>
<accession>A0A1I0H769</accession>
<dbReference type="AlphaFoldDB" id="A0A1I0H769"/>
<evidence type="ECO:0000256" key="1">
    <source>
        <dbReference type="SAM" id="Phobius"/>
    </source>
</evidence>
<organism evidence="3 4">
    <name type="scientific">[Clostridium] aminophilum</name>
    <dbReference type="NCBI Taxonomy" id="1526"/>
    <lineage>
        <taxon>Bacteria</taxon>
        <taxon>Bacillati</taxon>
        <taxon>Bacillota</taxon>
        <taxon>Clostridia</taxon>
        <taxon>Lachnospirales</taxon>
        <taxon>Lachnospiraceae</taxon>
    </lineage>
</organism>
<feature type="domain" description="DUF112" evidence="2">
    <location>
        <begin position="15"/>
        <end position="437"/>
    </location>
</feature>
<feature type="transmembrane region" description="Helical" evidence="1">
    <location>
        <begin position="16"/>
        <end position="44"/>
    </location>
</feature>